<dbReference type="EMBL" id="BAABME010027263">
    <property type="protein sequence ID" value="GAA0175300.1"/>
    <property type="molecule type" value="Genomic_DNA"/>
</dbReference>
<gene>
    <name evidence="2" type="ORF">LIER_41894</name>
</gene>
<feature type="compositionally biased region" description="Basic and acidic residues" evidence="1">
    <location>
        <begin position="28"/>
        <end position="37"/>
    </location>
</feature>
<sequence>MGHGRNGLMWLGDLGTDAEEGGDEGSEGGERVVGDREGGKLGEEVVVVVEDEVAEVLVEEKVVELKEEERKDEKVVELKVKFFDGVIGEGGDYRGGGGGRMWQWWGS</sequence>
<keyword evidence="3" id="KW-1185">Reference proteome</keyword>
<feature type="region of interest" description="Disordered" evidence="1">
    <location>
        <begin position="1"/>
        <end position="37"/>
    </location>
</feature>
<proteinExistence type="predicted"/>
<feature type="compositionally biased region" description="Acidic residues" evidence="1">
    <location>
        <begin position="16"/>
        <end position="27"/>
    </location>
</feature>
<accession>A0AAV3RGA9</accession>
<evidence type="ECO:0000313" key="3">
    <source>
        <dbReference type="Proteomes" id="UP001454036"/>
    </source>
</evidence>
<comment type="caution">
    <text evidence="2">The sequence shown here is derived from an EMBL/GenBank/DDBJ whole genome shotgun (WGS) entry which is preliminary data.</text>
</comment>
<protein>
    <submittedName>
        <fullName evidence="2">Uncharacterized protein</fullName>
    </submittedName>
</protein>
<reference evidence="2 3" key="1">
    <citation type="submission" date="2024-01" db="EMBL/GenBank/DDBJ databases">
        <title>The complete chloroplast genome sequence of Lithospermum erythrorhizon: insights into the phylogenetic relationship among Boraginaceae species and the maternal lineages of purple gromwells.</title>
        <authorList>
            <person name="Okada T."/>
            <person name="Watanabe K."/>
        </authorList>
    </citation>
    <scope>NUCLEOTIDE SEQUENCE [LARGE SCALE GENOMIC DNA]</scope>
</reference>
<name>A0AAV3RGA9_LITER</name>
<evidence type="ECO:0000256" key="1">
    <source>
        <dbReference type="SAM" id="MobiDB-lite"/>
    </source>
</evidence>
<dbReference type="AlphaFoldDB" id="A0AAV3RGA9"/>
<dbReference type="Proteomes" id="UP001454036">
    <property type="component" value="Unassembled WGS sequence"/>
</dbReference>
<organism evidence="2 3">
    <name type="scientific">Lithospermum erythrorhizon</name>
    <name type="common">Purple gromwell</name>
    <name type="synonym">Lithospermum officinale var. erythrorhizon</name>
    <dbReference type="NCBI Taxonomy" id="34254"/>
    <lineage>
        <taxon>Eukaryota</taxon>
        <taxon>Viridiplantae</taxon>
        <taxon>Streptophyta</taxon>
        <taxon>Embryophyta</taxon>
        <taxon>Tracheophyta</taxon>
        <taxon>Spermatophyta</taxon>
        <taxon>Magnoliopsida</taxon>
        <taxon>eudicotyledons</taxon>
        <taxon>Gunneridae</taxon>
        <taxon>Pentapetalae</taxon>
        <taxon>asterids</taxon>
        <taxon>lamiids</taxon>
        <taxon>Boraginales</taxon>
        <taxon>Boraginaceae</taxon>
        <taxon>Boraginoideae</taxon>
        <taxon>Lithospermeae</taxon>
        <taxon>Lithospermum</taxon>
    </lineage>
</organism>
<evidence type="ECO:0000313" key="2">
    <source>
        <dbReference type="EMBL" id="GAA0175300.1"/>
    </source>
</evidence>